<reference evidence="1 2" key="1">
    <citation type="submission" date="2016-10" db="EMBL/GenBank/DDBJ databases">
        <authorList>
            <person name="de Groot N.N."/>
        </authorList>
    </citation>
    <scope>NUCLEOTIDE SEQUENCE [LARGE SCALE GENOMIC DNA]</scope>
    <source>
        <strain evidence="1 2">CGMCC 1.3442</strain>
    </source>
</reference>
<dbReference type="Proteomes" id="UP000199334">
    <property type="component" value="Unassembled WGS sequence"/>
</dbReference>
<keyword evidence="2" id="KW-1185">Reference proteome</keyword>
<protein>
    <submittedName>
        <fullName evidence="1">Uncharacterized protein</fullName>
    </submittedName>
</protein>
<organism evidence="1 2">
    <name type="scientific">Tenuibacillus multivorans</name>
    <dbReference type="NCBI Taxonomy" id="237069"/>
    <lineage>
        <taxon>Bacteria</taxon>
        <taxon>Bacillati</taxon>
        <taxon>Bacillota</taxon>
        <taxon>Bacilli</taxon>
        <taxon>Bacillales</taxon>
        <taxon>Bacillaceae</taxon>
        <taxon>Tenuibacillus</taxon>
    </lineage>
</organism>
<proteinExistence type="predicted"/>
<dbReference type="AlphaFoldDB" id="A0A1G9X440"/>
<accession>A0A1G9X440</accession>
<sequence>MTNEEILNPLIKKTKHNEVILAQYMFMYKEGNKYYYKHIDTRQYVVLSKSGRVTRIKNL</sequence>
<name>A0A1G9X440_9BACI</name>
<gene>
    <name evidence="1" type="ORF">SAMN05216498_1004</name>
</gene>
<dbReference type="EMBL" id="FNIG01000001">
    <property type="protein sequence ID" value="SDM91452.1"/>
    <property type="molecule type" value="Genomic_DNA"/>
</dbReference>
<evidence type="ECO:0000313" key="1">
    <source>
        <dbReference type="EMBL" id="SDM91452.1"/>
    </source>
</evidence>
<evidence type="ECO:0000313" key="2">
    <source>
        <dbReference type="Proteomes" id="UP000199334"/>
    </source>
</evidence>